<evidence type="ECO:0000313" key="2">
    <source>
        <dbReference type="Proteomes" id="UP000574104"/>
    </source>
</evidence>
<dbReference type="EMBL" id="JAARSH010000018">
    <property type="protein sequence ID" value="MBC1618030.1"/>
    <property type="molecule type" value="Genomic_DNA"/>
</dbReference>
<protein>
    <submittedName>
        <fullName evidence="1">Uncharacterized protein</fullName>
    </submittedName>
</protein>
<dbReference type="AlphaFoldDB" id="A0A842AND1"/>
<organism evidence="1 2">
    <name type="scientific">Listeria booriae</name>
    <dbReference type="NCBI Taxonomy" id="1552123"/>
    <lineage>
        <taxon>Bacteria</taxon>
        <taxon>Bacillati</taxon>
        <taxon>Bacillota</taxon>
        <taxon>Bacilli</taxon>
        <taxon>Bacillales</taxon>
        <taxon>Listeriaceae</taxon>
        <taxon>Listeria</taxon>
    </lineage>
</organism>
<proteinExistence type="predicted"/>
<comment type="caution">
    <text evidence="1">The sequence shown here is derived from an EMBL/GenBank/DDBJ whole genome shotgun (WGS) entry which is preliminary data.</text>
</comment>
<name>A0A842AND1_9LIST</name>
<dbReference type="Proteomes" id="UP000574104">
    <property type="component" value="Unassembled WGS sequence"/>
</dbReference>
<reference evidence="1 2" key="1">
    <citation type="submission" date="2020-03" db="EMBL/GenBank/DDBJ databases">
        <title>Soil Listeria distribution.</title>
        <authorList>
            <person name="Liao J."/>
            <person name="Wiedmann M."/>
        </authorList>
    </citation>
    <scope>NUCLEOTIDE SEQUENCE [LARGE SCALE GENOMIC DNA]</scope>
    <source>
        <strain evidence="1 2">FSL L7-1299</strain>
    </source>
</reference>
<evidence type="ECO:0000313" key="1">
    <source>
        <dbReference type="EMBL" id="MBC1618030.1"/>
    </source>
</evidence>
<sequence>MGYIIAGCCLYVLIFVPVFRKNRKQLKQNLFGYLQSEIYFAEDEIQKIGFKSRKNEWGSIEYIVTAMVILRNEEGEEQNVIETSIIEDRDLAVYLREVRNQKRIKKMENRNVKRMR</sequence>
<gene>
    <name evidence="1" type="ORF">HB904_17775</name>
</gene>
<accession>A0A842AND1</accession>